<gene>
    <name evidence="2" type="primary">Dsim\GD21991</name>
    <name evidence="2" type="ORF">Dsim_GD21991</name>
</gene>
<dbReference type="AlphaFoldDB" id="B4Q5W0"/>
<organism evidence="2 3">
    <name type="scientific">Drosophila simulans</name>
    <name type="common">Fruit fly</name>
    <dbReference type="NCBI Taxonomy" id="7240"/>
    <lineage>
        <taxon>Eukaryota</taxon>
        <taxon>Metazoa</taxon>
        <taxon>Ecdysozoa</taxon>
        <taxon>Arthropoda</taxon>
        <taxon>Hexapoda</taxon>
        <taxon>Insecta</taxon>
        <taxon>Pterygota</taxon>
        <taxon>Neoptera</taxon>
        <taxon>Endopterygota</taxon>
        <taxon>Diptera</taxon>
        <taxon>Brachycera</taxon>
        <taxon>Muscomorpha</taxon>
        <taxon>Ephydroidea</taxon>
        <taxon>Drosophilidae</taxon>
        <taxon>Drosophila</taxon>
        <taxon>Sophophora</taxon>
    </lineage>
</organism>
<keyword evidence="3" id="KW-1185">Reference proteome</keyword>
<feature type="region of interest" description="Disordered" evidence="1">
    <location>
        <begin position="11"/>
        <end position="34"/>
    </location>
</feature>
<name>B4Q5W0_DROSI</name>
<accession>B4Q5W0</accession>
<evidence type="ECO:0000313" key="3">
    <source>
        <dbReference type="Proteomes" id="UP000000304"/>
    </source>
</evidence>
<reference evidence="2 3" key="1">
    <citation type="journal article" date="2007" name="Nature">
        <title>Evolution of genes and genomes on the Drosophila phylogeny.</title>
        <authorList>
            <consortium name="Drosophila 12 Genomes Consortium"/>
            <person name="Clark A.G."/>
            <person name="Eisen M.B."/>
            <person name="Smith D.R."/>
            <person name="Bergman C.M."/>
            <person name="Oliver B."/>
            <person name="Markow T.A."/>
            <person name="Kaufman T.C."/>
            <person name="Kellis M."/>
            <person name="Gelbart W."/>
            <person name="Iyer V.N."/>
            <person name="Pollard D.A."/>
            <person name="Sackton T.B."/>
            <person name="Larracuente A.M."/>
            <person name="Singh N.D."/>
            <person name="Abad J.P."/>
            <person name="Abt D.N."/>
            <person name="Adryan B."/>
            <person name="Aguade M."/>
            <person name="Akashi H."/>
            <person name="Anderson W.W."/>
            <person name="Aquadro C.F."/>
            <person name="Ardell D.H."/>
            <person name="Arguello R."/>
            <person name="Artieri C.G."/>
            <person name="Barbash D.A."/>
            <person name="Barker D."/>
            <person name="Barsanti P."/>
            <person name="Batterham P."/>
            <person name="Batzoglou S."/>
            <person name="Begun D."/>
            <person name="Bhutkar A."/>
            <person name="Blanco E."/>
            <person name="Bosak S.A."/>
            <person name="Bradley R.K."/>
            <person name="Brand A.D."/>
            <person name="Brent M.R."/>
            <person name="Brooks A.N."/>
            <person name="Brown R.H."/>
            <person name="Butlin R.K."/>
            <person name="Caggese C."/>
            <person name="Calvi B.R."/>
            <person name="Bernardo de Carvalho A."/>
            <person name="Caspi A."/>
            <person name="Castrezana S."/>
            <person name="Celniker S.E."/>
            <person name="Chang J.L."/>
            <person name="Chapple C."/>
            <person name="Chatterji S."/>
            <person name="Chinwalla A."/>
            <person name="Civetta A."/>
            <person name="Clifton S.W."/>
            <person name="Comeron J.M."/>
            <person name="Costello J.C."/>
            <person name="Coyne J.A."/>
            <person name="Daub J."/>
            <person name="David R.G."/>
            <person name="Delcher A.L."/>
            <person name="Delehaunty K."/>
            <person name="Do C.B."/>
            <person name="Ebling H."/>
            <person name="Edwards K."/>
            <person name="Eickbush T."/>
            <person name="Evans J.D."/>
            <person name="Filipski A."/>
            <person name="Findeiss S."/>
            <person name="Freyhult E."/>
            <person name="Fulton L."/>
            <person name="Fulton R."/>
            <person name="Garcia A.C."/>
            <person name="Gardiner A."/>
            <person name="Garfield D.A."/>
            <person name="Garvin B.E."/>
            <person name="Gibson G."/>
            <person name="Gilbert D."/>
            <person name="Gnerre S."/>
            <person name="Godfrey J."/>
            <person name="Good R."/>
            <person name="Gotea V."/>
            <person name="Gravely B."/>
            <person name="Greenberg A.J."/>
            <person name="Griffiths-Jones S."/>
            <person name="Gross S."/>
            <person name="Guigo R."/>
            <person name="Gustafson E.A."/>
            <person name="Haerty W."/>
            <person name="Hahn M.W."/>
            <person name="Halligan D.L."/>
            <person name="Halpern A.L."/>
            <person name="Halter G.M."/>
            <person name="Han M.V."/>
            <person name="Heger A."/>
            <person name="Hillier L."/>
            <person name="Hinrichs A.S."/>
            <person name="Holmes I."/>
            <person name="Hoskins R.A."/>
            <person name="Hubisz M.J."/>
            <person name="Hultmark D."/>
            <person name="Huntley M.A."/>
            <person name="Jaffe D.B."/>
            <person name="Jagadeeshan S."/>
            <person name="Jeck W.R."/>
            <person name="Johnson J."/>
            <person name="Jones C.D."/>
            <person name="Jordan W.C."/>
            <person name="Karpen G.H."/>
            <person name="Kataoka E."/>
            <person name="Keightley P.D."/>
            <person name="Kheradpour P."/>
            <person name="Kirkness E.F."/>
            <person name="Koerich L.B."/>
            <person name="Kristiansen K."/>
            <person name="Kudrna D."/>
            <person name="Kulathinal R.J."/>
            <person name="Kumar S."/>
            <person name="Kwok R."/>
            <person name="Lander E."/>
            <person name="Langley C.H."/>
            <person name="Lapoint R."/>
            <person name="Lazzaro B.P."/>
            <person name="Lee S.J."/>
            <person name="Levesque L."/>
            <person name="Li R."/>
            <person name="Lin C.F."/>
            <person name="Lin M.F."/>
            <person name="Lindblad-Toh K."/>
            <person name="Llopart A."/>
            <person name="Long M."/>
            <person name="Low L."/>
            <person name="Lozovsky E."/>
            <person name="Lu J."/>
            <person name="Luo M."/>
            <person name="Machado C.A."/>
            <person name="Makalowski W."/>
            <person name="Marzo M."/>
            <person name="Matsuda M."/>
            <person name="Matzkin L."/>
            <person name="McAllister B."/>
            <person name="McBride C.S."/>
            <person name="McKernan B."/>
            <person name="McKernan K."/>
            <person name="Mendez-Lago M."/>
            <person name="Minx P."/>
            <person name="Mollenhauer M.U."/>
            <person name="Montooth K."/>
            <person name="Mount S.M."/>
            <person name="Mu X."/>
            <person name="Myers E."/>
            <person name="Negre B."/>
            <person name="Newfeld S."/>
            <person name="Nielsen R."/>
            <person name="Noor M.A."/>
            <person name="O'Grady P."/>
            <person name="Pachter L."/>
            <person name="Papaceit M."/>
            <person name="Parisi M.J."/>
            <person name="Parisi M."/>
            <person name="Parts L."/>
            <person name="Pedersen J.S."/>
            <person name="Pesole G."/>
            <person name="Phillippy A.M."/>
            <person name="Ponting C.P."/>
            <person name="Pop M."/>
            <person name="Porcelli D."/>
            <person name="Powell J.R."/>
            <person name="Prohaska S."/>
            <person name="Pruitt K."/>
            <person name="Puig M."/>
            <person name="Quesneville H."/>
            <person name="Ram K.R."/>
            <person name="Rand D."/>
            <person name="Rasmussen M.D."/>
            <person name="Reed L.K."/>
            <person name="Reenan R."/>
            <person name="Reily A."/>
            <person name="Remington K.A."/>
            <person name="Rieger T.T."/>
            <person name="Ritchie M.G."/>
            <person name="Robin C."/>
            <person name="Rogers Y.H."/>
            <person name="Rohde C."/>
            <person name="Rozas J."/>
            <person name="Rubenfield M.J."/>
            <person name="Ruiz A."/>
            <person name="Russo S."/>
            <person name="Salzberg S.L."/>
            <person name="Sanchez-Gracia A."/>
            <person name="Saranga D.J."/>
            <person name="Sato H."/>
            <person name="Schaeffer S.W."/>
            <person name="Schatz M.C."/>
            <person name="Schlenke T."/>
            <person name="Schwartz R."/>
            <person name="Segarra C."/>
            <person name="Singh R.S."/>
            <person name="Sirot L."/>
            <person name="Sirota M."/>
            <person name="Sisneros N.B."/>
            <person name="Smith C.D."/>
            <person name="Smith T.F."/>
            <person name="Spieth J."/>
            <person name="Stage D.E."/>
            <person name="Stark A."/>
            <person name="Stephan W."/>
            <person name="Strausberg R.L."/>
            <person name="Strempel S."/>
            <person name="Sturgill D."/>
            <person name="Sutton G."/>
            <person name="Sutton G.G."/>
            <person name="Tao W."/>
            <person name="Teichmann S."/>
            <person name="Tobari Y.N."/>
            <person name="Tomimura Y."/>
            <person name="Tsolas J.M."/>
            <person name="Valente V.L."/>
            <person name="Venter E."/>
            <person name="Venter J.C."/>
            <person name="Vicario S."/>
            <person name="Vieira F.G."/>
            <person name="Vilella A.J."/>
            <person name="Villasante A."/>
            <person name="Walenz B."/>
            <person name="Wang J."/>
            <person name="Wasserman M."/>
            <person name="Watts T."/>
            <person name="Wilson D."/>
            <person name="Wilson R.K."/>
            <person name="Wing R.A."/>
            <person name="Wolfner M.F."/>
            <person name="Wong A."/>
            <person name="Wong G.K."/>
            <person name="Wu C.I."/>
            <person name="Wu G."/>
            <person name="Yamamoto D."/>
            <person name="Yang H.P."/>
            <person name="Yang S.P."/>
            <person name="Yorke J.A."/>
            <person name="Yoshida K."/>
            <person name="Zdobnov E."/>
            <person name="Zhang P."/>
            <person name="Zhang Y."/>
            <person name="Zimin A.V."/>
            <person name="Baldwin J."/>
            <person name="Abdouelleil A."/>
            <person name="Abdulkadir J."/>
            <person name="Abebe A."/>
            <person name="Abera B."/>
            <person name="Abreu J."/>
            <person name="Acer S.C."/>
            <person name="Aftuck L."/>
            <person name="Alexander A."/>
            <person name="An P."/>
            <person name="Anderson E."/>
            <person name="Anderson S."/>
            <person name="Arachi H."/>
            <person name="Azer M."/>
            <person name="Bachantsang P."/>
            <person name="Barry A."/>
            <person name="Bayul T."/>
            <person name="Berlin A."/>
            <person name="Bessette D."/>
            <person name="Bloom T."/>
            <person name="Blye J."/>
            <person name="Boguslavskiy L."/>
            <person name="Bonnet C."/>
            <person name="Boukhgalter B."/>
            <person name="Bourzgui I."/>
            <person name="Brown A."/>
            <person name="Cahill P."/>
            <person name="Channer S."/>
            <person name="Cheshatsang Y."/>
            <person name="Chuda L."/>
            <person name="Citroen M."/>
            <person name="Collymore A."/>
            <person name="Cooke P."/>
            <person name="Costello M."/>
            <person name="D'Aco K."/>
            <person name="Daza R."/>
            <person name="De Haan G."/>
            <person name="DeGray S."/>
            <person name="DeMaso C."/>
            <person name="Dhargay N."/>
            <person name="Dooley K."/>
            <person name="Dooley E."/>
            <person name="Doricent M."/>
            <person name="Dorje P."/>
            <person name="Dorjee K."/>
            <person name="Dupes A."/>
            <person name="Elong R."/>
            <person name="Falk J."/>
            <person name="Farina A."/>
            <person name="Faro S."/>
            <person name="Ferguson D."/>
            <person name="Fisher S."/>
            <person name="Foley C.D."/>
            <person name="Franke A."/>
            <person name="Friedrich D."/>
            <person name="Gadbois L."/>
            <person name="Gearin G."/>
            <person name="Gearin C.R."/>
            <person name="Giannoukos G."/>
            <person name="Goode T."/>
            <person name="Graham J."/>
            <person name="Grandbois E."/>
            <person name="Grewal S."/>
            <person name="Gyaltsen K."/>
            <person name="Hafez N."/>
            <person name="Hagos B."/>
            <person name="Hall J."/>
            <person name="Henson C."/>
            <person name="Hollinger A."/>
            <person name="Honan T."/>
            <person name="Huard M.D."/>
            <person name="Hughes L."/>
            <person name="Hurhula B."/>
            <person name="Husby M.E."/>
            <person name="Kamat A."/>
            <person name="Kanga B."/>
            <person name="Kashin S."/>
            <person name="Khazanovich D."/>
            <person name="Kisner P."/>
            <person name="Lance K."/>
            <person name="Lara M."/>
            <person name="Lee W."/>
            <person name="Lennon N."/>
            <person name="Letendre F."/>
            <person name="LeVine R."/>
            <person name="Lipovsky A."/>
            <person name="Liu X."/>
            <person name="Liu J."/>
            <person name="Liu S."/>
            <person name="Lokyitsang T."/>
            <person name="Lokyitsang Y."/>
            <person name="Lubonja R."/>
            <person name="Lui A."/>
            <person name="MacDonald P."/>
            <person name="Magnisalis V."/>
            <person name="Maru K."/>
            <person name="Matthews C."/>
            <person name="McCusker W."/>
            <person name="McDonough S."/>
            <person name="Mehta T."/>
            <person name="Meldrim J."/>
            <person name="Meneus L."/>
            <person name="Mihai O."/>
            <person name="Mihalev A."/>
            <person name="Mihova T."/>
            <person name="Mittelman R."/>
            <person name="Mlenga V."/>
            <person name="Montmayeur A."/>
            <person name="Mulrain L."/>
            <person name="Navidi A."/>
            <person name="Naylor J."/>
            <person name="Negash T."/>
            <person name="Nguyen T."/>
            <person name="Nguyen N."/>
            <person name="Nicol R."/>
            <person name="Norbu C."/>
            <person name="Norbu N."/>
            <person name="Novod N."/>
            <person name="O'Neill B."/>
            <person name="Osman S."/>
            <person name="Markiewicz E."/>
            <person name="Oyono O.L."/>
            <person name="Patti C."/>
            <person name="Phunkhang P."/>
            <person name="Pierre F."/>
            <person name="Priest M."/>
            <person name="Raghuraman S."/>
            <person name="Rege F."/>
            <person name="Reyes R."/>
            <person name="Rise C."/>
            <person name="Rogov P."/>
            <person name="Ross K."/>
            <person name="Ryan E."/>
            <person name="Settipalli S."/>
            <person name="Shea T."/>
            <person name="Sherpa N."/>
            <person name="Shi L."/>
            <person name="Shih D."/>
            <person name="Sparrow T."/>
            <person name="Spaulding J."/>
            <person name="Stalker J."/>
            <person name="Stange-Thomann N."/>
            <person name="Stavropoulos S."/>
            <person name="Stone C."/>
            <person name="Strader C."/>
            <person name="Tesfaye S."/>
            <person name="Thomson T."/>
            <person name="Thoulutsang Y."/>
            <person name="Thoulutsang D."/>
            <person name="Topham K."/>
            <person name="Topping I."/>
            <person name="Tsamla T."/>
            <person name="Vassiliev H."/>
            <person name="Vo A."/>
            <person name="Wangchuk T."/>
            <person name="Wangdi T."/>
            <person name="Weiand M."/>
            <person name="Wilkinson J."/>
            <person name="Wilson A."/>
            <person name="Yadav S."/>
            <person name="Young G."/>
            <person name="Yu Q."/>
            <person name="Zembek L."/>
            <person name="Zhong D."/>
            <person name="Zimmer A."/>
            <person name="Zwirko Z."/>
            <person name="Jaffe D.B."/>
            <person name="Alvarez P."/>
            <person name="Brockman W."/>
            <person name="Butler J."/>
            <person name="Chin C."/>
            <person name="Gnerre S."/>
            <person name="Grabherr M."/>
            <person name="Kleber M."/>
            <person name="Mauceli E."/>
            <person name="MacCallum I."/>
        </authorList>
    </citation>
    <scope>NUCLEOTIDE SEQUENCE [LARGE SCALE GENOMIC DNA]</scope>
    <source>
        <strain evidence="3">white501</strain>
    </source>
</reference>
<evidence type="ECO:0000256" key="1">
    <source>
        <dbReference type="SAM" id="MobiDB-lite"/>
    </source>
</evidence>
<evidence type="ECO:0000313" key="2">
    <source>
        <dbReference type="EMBL" id="EDX05063.1"/>
    </source>
</evidence>
<dbReference type="Proteomes" id="UP000000304">
    <property type="component" value="Chromosome 2L"/>
</dbReference>
<dbReference type="EMBL" id="CM000361">
    <property type="protein sequence ID" value="EDX05063.1"/>
    <property type="molecule type" value="Genomic_DNA"/>
</dbReference>
<dbReference type="HOGENOM" id="CLU_2040538_0_0_1"/>
<protein>
    <submittedName>
        <fullName evidence="2">GD21991</fullName>
    </submittedName>
</protein>
<sequence length="121" mass="13104">MEGSKDVAWHGGMVAGRLDGGGQSPTQTQSNTGEWKKRFHVHAADILLTAAAVAVAAASATGSPSVDSALYGPPKELHTKLQERDRGMPGLSEGQKEDMVIGYLTPWQTPDSEWWAWQQRM</sequence>
<proteinExistence type="predicted"/>
<feature type="compositionally biased region" description="Polar residues" evidence="1">
    <location>
        <begin position="24"/>
        <end position="33"/>
    </location>
</feature>